<dbReference type="Proteomes" id="UP001430356">
    <property type="component" value="Unassembled WGS sequence"/>
</dbReference>
<dbReference type="EMBL" id="JAECZO010000037">
    <property type="protein sequence ID" value="KAK7194470.1"/>
    <property type="molecule type" value="Genomic_DNA"/>
</dbReference>
<accession>A0AAW0EK71</accession>
<evidence type="ECO:0008006" key="4">
    <source>
        <dbReference type="Google" id="ProtNLM"/>
    </source>
</evidence>
<evidence type="ECO:0000256" key="1">
    <source>
        <dbReference type="SAM" id="MobiDB-lite"/>
    </source>
</evidence>
<reference evidence="2 3" key="1">
    <citation type="journal article" date="2021" name="MBio">
        <title>A New Model Trypanosomatid, Novymonas esmeraldas: Genomic Perception of Its 'Candidatus Pandoraea novymonadis' Endosymbiont.</title>
        <authorList>
            <person name="Zakharova A."/>
            <person name="Saura A."/>
            <person name="Butenko A."/>
            <person name="Podesvova L."/>
            <person name="Warmusova S."/>
            <person name="Kostygov A.Y."/>
            <person name="Nenarokova A."/>
            <person name="Lukes J."/>
            <person name="Opperdoes F.R."/>
            <person name="Yurchenko V."/>
        </authorList>
    </citation>
    <scope>NUCLEOTIDE SEQUENCE [LARGE SCALE GENOMIC DNA]</scope>
    <source>
        <strain evidence="2 3">E262AT.01</strain>
    </source>
</reference>
<feature type="compositionally biased region" description="Basic residues" evidence="1">
    <location>
        <begin position="1"/>
        <end position="11"/>
    </location>
</feature>
<organism evidence="2 3">
    <name type="scientific">Novymonas esmeraldas</name>
    <dbReference type="NCBI Taxonomy" id="1808958"/>
    <lineage>
        <taxon>Eukaryota</taxon>
        <taxon>Discoba</taxon>
        <taxon>Euglenozoa</taxon>
        <taxon>Kinetoplastea</taxon>
        <taxon>Metakinetoplastina</taxon>
        <taxon>Trypanosomatida</taxon>
        <taxon>Trypanosomatidae</taxon>
        <taxon>Novymonas</taxon>
    </lineage>
</organism>
<feature type="region of interest" description="Disordered" evidence="1">
    <location>
        <begin position="629"/>
        <end position="688"/>
    </location>
</feature>
<gene>
    <name evidence="2" type="ORF">NESM_000363800</name>
</gene>
<feature type="compositionally biased region" description="Gly residues" evidence="1">
    <location>
        <begin position="673"/>
        <end position="682"/>
    </location>
</feature>
<feature type="region of interest" description="Disordered" evidence="1">
    <location>
        <begin position="702"/>
        <end position="725"/>
    </location>
</feature>
<evidence type="ECO:0000313" key="2">
    <source>
        <dbReference type="EMBL" id="KAK7194470.1"/>
    </source>
</evidence>
<protein>
    <recommendedName>
        <fullName evidence="4">DUF4520 domain-containing protein</fullName>
    </recommendedName>
</protein>
<sequence length="851" mass="86297">MQRAPHRHRHSGTIVADSLGATAADSRVVSAPAMADTPSSSTGSAPDESAAAHPFVVAEPSTASRTYSASLAAAAHSDAPQRSSALSDERVGSAEDTLLCTSVSATTVSRAPSAAWDEARRTTSRSCSFMAADVAAAAVAAAPLSIVPVVEGEVGGLPPPSGLRDPASLLQLLPLSLLFSVPDVVDGPHTTRSAAAAGGSVTTPTTVYRQAFSQLRCAVAPESLLLTESTTAAEPLHRTATEVRGAAAPTAAASSHDDEDATSVLLIDLAAAAAAAAAAPEASGGGSNREAEADVGRDGAEARLRRAACRPPPPPVVPLVFFAALVEYAPDTPRALLASSTHVYLCDLDGHVAYCVPIHGVRQVVLCADGYTVWRLVAEAVWTRSAAPTAAGRRLAVERETISEWALRLTHVGPLPAAPASAPLLEATWCLLNILCVLRTLPSLLVSSWTSATGAAAAVRDRLDVMHVAGVRLPRVPLRLEGPAGRQTALRFIEVASAVRYDQVPPVRHHAWTGAAADEWDAAAAAAAAGGAAAAVPCAAQRPAPIPVLPVSVCVSVEDRVVETLASVASAAAAGLRSPDSGAAVDAAADPEVPPLQLRPALTAAAQQDARAALSPAAWRVLSLLTGASRPSASPDALGSTSDGGAESLPSPPAATAERARSSDTSSISSSSSGGGGGGGGVLDAPPSTVGAAAAVRDVRVGPEPHSAVSRRHETTASAATPPSRPALDVCAAVAVEAVPRCGGVGGSRDGSPPPPPPSLADAFEARVRHRPCADRLLLRERYMRQLLHTPLSTGREVGAVAVCGGTAAVMRDDAGAAAEQLAADVRRQCCVAQLLHAQQRDRELLADCPS</sequence>
<feature type="region of interest" description="Disordered" evidence="1">
    <location>
        <begin position="1"/>
        <end position="50"/>
    </location>
</feature>
<comment type="caution">
    <text evidence="2">The sequence shown here is derived from an EMBL/GenBank/DDBJ whole genome shotgun (WGS) entry which is preliminary data.</text>
</comment>
<keyword evidence="3" id="KW-1185">Reference proteome</keyword>
<name>A0AAW0EK71_9TRYP</name>
<evidence type="ECO:0000313" key="3">
    <source>
        <dbReference type="Proteomes" id="UP001430356"/>
    </source>
</evidence>
<dbReference type="AlphaFoldDB" id="A0AAW0EK71"/>
<proteinExistence type="predicted"/>
<feature type="compositionally biased region" description="Low complexity" evidence="1">
    <location>
        <begin position="663"/>
        <end position="672"/>
    </location>
</feature>